<evidence type="ECO:0000313" key="1">
    <source>
        <dbReference type="EMBL" id="EFB14629.1"/>
    </source>
</evidence>
<dbReference type="InParanoid" id="D2H757"/>
<organism evidence="1">
    <name type="scientific">Ailuropoda melanoleuca</name>
    <name type="common">Giant panda</name>
    <dbReference type="NCBI Taxonomy" id="9646"/>
    <lineage>
        <taxon>Eukaryota</taxon>
        <taxon>Metazoa</taxon>
        <taxon>Chordata</taxon>
        <taxon>Craniata</taxon>
        <taxon>Vertebrata</taxon>
        <taxon>Euteleostomi</taxon>
        <taxon>Mammalia</taxon>
        <taxon>Eutheria</taxon>
        <taxon>Laurasiatheria</taxon>
        <taxon>Carnivora</taxon>
        <taxon>Caniformia</taxon>
        <taxon>Ursidae</taxon>
        <taxon>Ailuropoda</taxon>
    </lineage>
</organism>
<dbReference type="EMBL" id="GL192545">
    <property type="protein sequence ID" value="EFB14629.1"/>
    <property type="molecule type" value="Genomic_DNA"/>
</dbReference>
<proteinExistence type="predicted"/>
<dbReference type="AlphaFoldDB" id="D2H757"/>
<accession>D2H757</accession>
<feature type="non-terminal residue" evidence="1">
    <location>
        <position position="86"/>
    </location>
</feature>
<protein>
    <submittedName>
        <fullName evidence="1">Uncharacterized protein</fullName>
    </submittedName>
</protein>
<name>D2H757_AILME</name>
<gene>
    <name evidence="1" type="ORF">PANDA_005947</name>
</gene>
<reference evidence="1" key="1">
    <citation type="journal article" date="2010" name="Nature">
        <title>The sequence and de novo assembly of the giant panda genome.</title>
        <authorList>
            <person name="Li R."/>
            <person name="Fan W."/>
            <person name="Tian G."/>
            <person name="Zhu H."/>
            <person name="He L."/>
            <person name="Cai J."/>
            <person name="Huang Q."/>
            <person name="Cai Q."/>
            <person name="Li B."/>
            <person name="Bai Y."/>
            <person name="Zhang Z."/>
            <person name="Zhang Y."/>
            <person name="Wang W."/>
            <person name="Li J."/>
            <person name="Wei F."/>
            <person name="Li H."/>
            <person name="Jian M."/>
            <person name="Li J."/>
            <person name="Zhang Z."/>
            <person name="Nielsen R."/>
            <person name="Li D."/>
            <person name="Gu W."/>
            <person name="Yang Z."/>
            <person name="Xuan Z."/>
            <person name="Ryder O.A."/>
            <person name="Leung F.C."/>
            <person name="Zhou Y."/>
            <person name="Cao J."/>
            <person name="Sun X."/>
            <person name="Fu Y."/>
            <person name="Fang X."/>
            <person name="Guo X."/>
            <person name="Wang B."/>
            <person name="Hou R."/>
            <person name="Shen F."/>
            <person name="Mu B."/>
            <person name="Ni P."/>
            <person name="Lin R."/>
            <person name="Qian W."/>
            <person name="Wang G."/>
            <person name="Yu C."/>
            <person name="Nie W."/>
            <person name="Wang J."/>
            <person name="Wu Z."/>
            <person name="Liang H."/>
            <person name="Min J."/>
            <person name="Wu Q."/>
            <person name="Cheng S."/>
            <person name="Ruan J."/>
            <person name="Wang M."/>
            <person name="Shi Z."/>
            <person name="Wen M."/>
            <person name="Liu B."/>
            <person name="Ren X."/>
            <person name="Zheng H."/>
            <person name="Dong D."/>
            <person name="Cook K."/>
            <person name="Shan G."/>
            <person name="Zhang H."/>
            <person name="Kosiol C."/>
            <person name="Xie X."/>
            <person name="Lu Z."/>
            <person name="Zheng H."/>
            <person name="Li Y."/>
            <person name="Steiner C.C."/>
            <person name="Lam T.T."/>
            <person name="Lin S."/>
            <person name="Zhang Q."/>
            <person name="Li G."/>
            <person name="Tian J."/>
            <person name="Gong T."/>
            <person name="Liu H."/>
            <person name="Zhang D."/>
            <person name="Fang L."/>
            <person name="Ye C."/>
            <person name="Zhang J."/>
            <person name="Hu W."/>
            <person name="Xu A."/>
            <person name="Ren Y."/>
            <person name="Zhang G."/>
            <person name="Bruford M.W."/>
            <person name="Li Q."/>
            <person name="Ma L."/>
            <person name="Guo Y."/>
            <person name="An N."/>
            <person name="Hu Y."/>
            <person name="Zheng Y."/>
            <person name="Shi Y."/>
            <person name="Li Z."/>
            <person name="Liu Q."/>
            <person name="Chen Y."/>
            <person name="Zhao J."/>
            <person name="Qu N."/>
            <person name="Zhao S."/>
            <person name="Tian F."/>
            <person name="Wang X."/>
            <person name="Wang H."/>
            <person name="Xu L."/>
            <person name="Liu X."/>
            <person name="Vinar T."/>
            <person name="Wang Y."/>
            <person name="Lam T.W."/>
            <person name="Yiu S.M."/>
            <person name="Liu S."/>
            <person name="Zhang H."/>
            <person name="Li D."/>
            <person name="Huang Y."/>
            <person name="Wang X."/>
            <person name="Yang G."/>
            <person name="Jiang Z."/>
            <person name="Wang J."/>
            <person name="Qin N."/>
            <person name="Li L."/>
            <person name="Li J."/>
            <person name="Bolund L."/>
            <person name="Kristiansen K."/>
            <person name="Wong G.K."/>
            <person name="Olson M."/>
            <person name="Zhang X."/>
            <person name="Li S."/>
            <person name="Yang H."/>
            <person name="Wang J."/>
            <person name="Wang J."/>
        </authorList>
    </citation>
    <scope>NUCLEOTIDE SEQUENCE [LARGE SCALE GENOMIC DNA]</scope>
</reference>
<sequence>CLSTDEWISRTWYIHVLECYSAIKRAGVLMHARTGMSQENVLSERNQTQKTSSVLYDFIYVNCHLCETERGREEVSDCLGLGVGAE</sequence>
<feature type="non-terminal residue" evidence="1">
    <location>
        <position position="1"/>
    </location>
</feature>